<accession>A0AAE1GJD4</accession>
<proteinExistence type="predicted"/>
<evidence type="ECO:0000256" key="1">
    <source>
        <dbReference type="SAM" id="SignalP"/>
    </source>
</evidence>
<comment type="caution">
    <text evidence="2">The sequence shown here is derived from an EMBL/GenBank/DDBJ whole genome shotgun (WGS) entry which is preliminary data.</text>
</comment>
<feature type="signal peptide" evidence="1">
    <location>
        <begin position="1"/>
        <end position="16"/>
    </location>
</feature>
<reference evidence="2" key="1">
    <citation type="submission" date="2023-10" db="EMBL/GenBank/DDBJ databases">
        <title>Genome assemblies of two species of porcelain crab, Petrolisthes cinctipes and Petrolisthes manimaculis (Anomura: Porcellanidae).</title>
        <authorList>
            <person name="Angst P."/>
        </authorList>
    </citation>
    <scope>NUCLEOTIDE SEQUENCE</scope>
    <source>
        <strain evidence="2">PB745_01</strain>
        <tissue evidence="2">Gill</tissue>
    </source>
</reference>
<dbReference type="Proteomes" id="UP001286313">
    <property type="component" value="Unassembled WGS sequence"/>
</dbReference>
<keyword evidence="3" id="KW-1185">Reference proteome</keyword>
<sequence>MLAWLLTITLVVFAHSEPSVNDVQEERWDPDEMASSPALDINDNVSRHFWGCRGGCCKRSTACHRILGGKCLKGDALSAADCDFVAPGNECSWRTNCSCCIKCSDSGMCLANGGQCQSDRECPPNAYIDVFSPCRSSSACVCCQNCTQTQECVGGENNDTGLCTGNADNLLRMDEYYSPSTSLTCENTECNCILKCGGASCEGNGGFCIKGEECPPGFENNATADICGCNNNSICKCCLPVNSTLTC</sequence>
<dbReference type="EMBL" id="JAWQEG010000143">
    <property type="protein sequence ID" value="KAK3894089.1"/>
    <property type="molecule type" value="Genomic_DNA"/>
</dbReference>
<dbReference type="AlphaFoldDB" id="A0AAE1GJD4"/>
<name>A0AAE1GJD4_PETCI</name>
<evidence type="ECO:0000313" key="3">
    <source>
        <dbReference type="Proteomes" id="UP001286313"/>
    </source>
</evidence>
<protein>
    <submittedName>
        <fullName evidence="2">Uncharacterized protein</fullName>
    </submittedName>
</protein>
<evidence type="ECO:0000313" key="2">
    <source>
        <dbReference type="EMBL" id="KAK3894089.1"/>
    </source>
</evidence>
<keyword evidence="1" id="KW-0732">Signal</keyword>
<feature type="chain" id="PRO_5042053948" evidence="1">
    <location>
        <begin position="17"/>
        <end position="247"/>
    </location>
</feature>
<gene>
    <name evidence="2" type="ORF">Pcinc_002108</name>
</gene>
<organism evidence="2 3">
    <name type="scientific">Petrolisthes cinctipes</name>
    <name type="common">Flat porcelain crab</name>
    <dbReference type="NCBI Taxonomy" id="88211"/>
    <lineage>
        <taxon>Eukaryota</taxon>
        <taxon>Metazoa</taxon>
        <taxon>Ecdysozoa</taxon>
        <taxon>Arthropoda</taxon>
        <taxon>Crustacea</taxon>
        <taxon>Multicrustacea</taxon>
        <taxon>Malacostraca</taxon>
        <taxon>Eumalacostraca</taxon>
        <taxon>Eucarida</taxon>
        <taxon>Decapoda</taxon>
        <taxon>Pleocyemata</taxon>
        <taxon>Anomura</taxon>
        <taxon>Galatheoidea</taxon>
        <taxon>Porcellanidae</taxon>
        <taxon>Petrolisthes</taxon>
    </lineage>
</organism>